<gene>
    <name evidence="1" type="ORF">ARMOST_22174</name>
</gene>
<reference evidence="2" key="1">
    <citation type="journal article" date="2017" name="Nat. Ecol. Evol.">
        <title>Genome expansion and lineage-specific genetic innovations in the forest pathogenic fungi Armillaria.</title>
        <authorList>
            <person name="Sipos G."/>
            <person name="Prasanna A.N."/>
            <person name="Walter M.C."/>
            <person name="O'Connor E."/>
            <person name="Balint B."/>
            <person name="Krizsan K."/>
            <person name="Kiss B."/>
            <person name="Hess J."/>
            <person name="Varga T."/>
            <person name="Slot J."/>
            <person name="Riley R."/>
            <person name="Boka B."/>
            <person name="Rigling D."/>
            <person name="Barry K."/>
            <person name="Lee J."/>
            <person name="Mihaltcheva S."/>
            <person name="LaButti K."/>
            <person name="Lipzen A."/>
            <person name="Waldron R."/>
            <person name="Moloney N.M."/>
            <person name="Sperisen C."/>
            <person name="Kredics L."/>
            <person name="Vagvoelgyi C."/>
            <person name="Patrignani A."/>
            <person name="Fitzpatrick D."/>
            <person name="Nagy I."/>
            <person name="Doyle S."/>
            <person name="Anderson J.B."/>
            <person name="Grigoriev I.V."/>
            <person name="Gueldener U."/>
            <person name="Muensterkoetter M."/>
            <person name="Nagy L.G."/>
        </authorList>
    </citation>
    <scope>NUCLEOTIDE SEQUENCE [LARGE SCALE GENOMIC DNA]</scope>
    <source>
        <strain evidence="2">C18/9</strain>
    </source>
</reference>
<accession>A0A284SC45</accession>
<sequence length="90" mass="10234">MFNEHDKASASLLVFAEGVTAKLHEKESLDGHLVCLWLSFVHAMSERYYRHIPPDYIDLRHASKELRPAYPFQMFGELASAIPNVSMPSS</sequence>
<evidence type="ECO:0000313" key="1">
    <source>
        <dbReference type="EMBL" id="SJL18577.1"/>
    </source>
</evidence>
<dbReference type="AlphaFoldDB" id="A0A284SC45"/>
<dbReference type="OrthoDB" id="3064460at2759"/>
<proteinExistence type="predicted"/>
<organism evidence="1 2">
    <name type="scientific">Armillaria ostoyae</name>
    <name type="common">Armillaria root rot fungus</name>
    <dbReference type="NCBI Taxonomy" id="47428"/>
    <lineage>
        <taxon>Eukaryota</taxon>
        <taxon>Fungi</taxon>
        <taxon>Dikarya</taxon>
        <taxon>Basidiomycota</taxon>
        <taxon>Agaricomycotina</taxon>
        <taxon>Agaricomycetes</taxon>
        <taxon>Agaricomycetidae</taxon>
        <taxon>Agaricales</taxon>
        <taxon>Marasmiineae</taxon>
        <taxon>Physalacriaceae</taxon>
        <taxon>Armillaria</taxon>
    </lineage>
</organism>
<dbReference type="Proteomes" id="UP000219338">
    <property type="component" value="Unassembled WGS sequence"/>
</dbReference>
<evidence type="ECO:0000313" key="2">
    <source>
        <dbReference type="Proteomes" id="UP000219338"/>
    </source>
</evidence>
<protein>
    <submittedName>
        <fullName evidence="1">Uncharacterized protein</fullName>
    </submittedName>
</protein>
<keyword evidence="2" id="KW-1185">Reference proteome</keyword>
<name>A0A284SC45_ARMOS</name>
<dbReference type="EMBL" id="FUEG01000063">
    <property type="protein sequence ID" value="SJL18577.1"/>
    <property type="molecule type" value="Genomic_DNA"/>
</dbReference>